<evidence type="ECO:0000313" key="2">
    <source>
        <dbReference type="Proteomes" id="UP000003016"/>
    </source>
</evidence>
<gene>
    <name evidence="1" type="ORF">HMPREF1050_1320</name>
</gene>
<dbReference type="Proteomes" id="UP000003016">
    <property type="component" value="Unassembled WGS sequence"/>
</dbReference>
<sequence length="40" mass="4666">MVKKYAHLNIDHLLEHANKVEIYGTFTEDSKNEPRLKLVA</sequence>
<evidence type="ECO:0000313" key="1">
    <source>
        <dbReference type="EMBL" id="EIJ71230.1"/>
    </source>
</evidence>
<accession>A0ABP2P3E5</accession>
<keyword evidence="2" id="KW-1185">Reference proteome</keyword>
<dbReference type="EMBL" id="AJSW01000021">
    <property type="protein sequence ID" value="EIJ71230.1"/>
    <property type="molecule type" value="Genomic_DNA"/>
</dbReference>
<protein>
    <submittedName>
        <fullName evidence="1">Uncharacterized protein</fullName>
    </submittedName>
</protein>
<comment type="caution">
    <text evidence="1">The sequence shown here is derived from an EMBL/GenBank/DDBJ whole genome shotgun (WGS) entry which is preliminary data.</text>
</comment>
<proteinExistence type="predicted"/>
<organism evidence="1 2">
    <name type="scientific">Haemophilus parahaemolyticus HK385</name>
    <dbReference type="NCBI Taxonomy" id="1095744"/>
    <lineage>
        <taxon>Bacteria</taxon>
        <taxon>Pseudomonadati</taxon>
        <taxon>Pseudomonadota</taxon>
        <taxon>Gammaproteobacteria</taxon>
        <taxon>Pasteurellales</taxon>
        <taxon>Pasteurellaceae</taxon>
        <taxon>Haemophilus</taxon>
    </lineage>
</organism>
<reference evidence="1 2" key="1">
    <citation type="submission" date="2012-02" db="EMBL/GenBank/DDBJ databases">
        <authorList>
            <person name="Harkins D.M."/>
            <person name="Madupu R."/>
            <person name="Durkin A.S."/>
            <person name="Torralba M."/>
            <person name="Methe B."/>
            <person name="Sutton G.G."/>
            <person name="Nelson K.E."/>
        </authorList>
    </citation>
    <scope>NUCLEOTIDE SEQUENCE [LARGE SCALE GENOMIC DNA]</scope>
    <source>
        <strain evidence="1 2">HK385</strain>
    </source>
</reference>
<name>A0ABP2P3E5_HAEPH</name>